<evidence type="ECO:0000256" key="3">
    <source>
        <dbReference type="ARBA" id="ARBA00022490"/>
    </source>
</evidence>
<comment type="subcellular location">
    <subcellularLocation>
        <location evidence="1 8">Cytoplasm</location>
    </subcellularLocation>
</comment>
<dbReference type="GO" id="GO:0003700">
    <property type="term" value="F:DNA-binding transcription factor activity"/>
    <property type="evidence" value="ECO:0007669"/>
    <property type="project" value="UniProtKB-UniRule"/>
</dbReference>
<dbReference type="InterPro" id="IPR038116">
    <property type="entry name" value="TrpR-like_sf"/>
</dbReference>
<dbReference type="Gene3D" id="1.10.1270.10">
    <property type="entry name" value="TrpR-like"/>
    <property type="match status" value="1"/>
</dbReference>
<dbReference type="PANTHER" id="PTHR38025:SF1">
    <property type="entry name" value="TRP OPERON REPRESSOR"/>
    <property type="match status" value="1"/>
</dbReference>
<dbReference type="HAMAP" id="MF_00475">
    <property type="entry name" value="Trp_repressor"/>
    <property type="match status" value="1"/>
</dbReference>
<feature type="DNA-binding region" evidence="8">
    <location>
        <begin position="59"/>
        <end position="82"/>
    </location>
</feature>
<dbReference type="PANTHER" id="PTHR38025">
    <property type="entry name" value="TRP OPERON REPRESSOR"/>
    <property type="match status" value="1"/>
</dbReference>
<dbReference type="Proteomes" id="UP001164748">
    <property type="component" value="Chromosome"/>
</dbReference>
<dbReference type="NCBIfam" id="TIGR01321">
    <property type="entry name" value="TrpR"/>
    <property type="match status" value="1"/>
</dbReference>
<evidence type="ECO:0000256" key="1">
    <source>
        <dbReference type="ARBA" id="ARBA00004496"/>
    </source>
</evidence>
<keyword evidence="4 8" id="KW-0678">Repressor</keyword>
<dbReference type="InterPro" id="IPR000831">
    <property type="entry name" value="Trp_repress"/>
</dbReference>
<keyword evidence="7 8" id="KW-0804">Transcription</keyword>
<evidence type="ECO:0000256" key="5">
    <source>
        <dbReference type="ARBA" id="ARBA00023015"/>
    </source>
</evidence>
<dbReference type="AlphaFoldDB" id="A0AA47LSL7"/>
<evidence type="ECO:0000256" key="6">
    <source>
        <dbReference type="ARBA" id="ARBA00023125"/>
    </source>
</evidence>
<comment type="function">
    <text evidence="8">This protein is an aporepressor. When complexed with L-tryptophan it binds the operator region of the trp operon and prevents the initiation of transcription.</text>
</comment>
<dbReference type="EMBL" id="CP114588">
    <property type="protein sequence ID" value="WBA09964.1"/>
    <property type="molecule type" value="Genomic_DNA"/>
</dbReference>
<comment type="subunit">
    <text evidence="8">Homodimer.</text>
</comment>
<sequence>MSQSPAFSGWQDVIALVRRAGQDDNDDALLTALLTPDERDTLVARINILHELLEGRMSQRQLSQLLGVGIATVTRGSNELKRMDDETKNWLADLLKREAEQSTSSTQSTKP</sequence>
<evidence type="ECO:0000256" key="7">
    <source>
        <dbReference type="ARBA" id="ARBA00023163"/>
    </source>
</evidence>
<dbReference type="GO" id="GO:0045892">
    <property type="term" value="P:negative regulation of DNA-templated transcription"/>
    <property type="evidence" value="ECO:0007669"/>
    <property type="project" value="UniProtKB-UniRule"/>
</dbReference>
<evidence type="ECO:0000256" key="8">
    <source>
        <dbReference type="HAMAP-Rule" id="MF_00475"/>
    </source>
</evidence>
<keyword evidence="5 8" id="KW-0805">Transcription regulation</keyword>
<evidence type="ECO:0000256" key="2">
    <source>
        <dbReference type="ARBA" id="ARBA00007027"/>
    </source>
</evidence>
<gene>
    <name evidence="8 9" type="primary">trpR</name>
    <name evidence="9" type="ORF">N8M53_10350</name>
</gene>
<evidence type="ECO:0000313" key="9">
    <source>
        <dbReference type="EMBL" id="WBA09964.1"/>
    </source>
</evidence>
<dbReference type="PIRSF" id="PIRSF003196">
    <property type="entry name" value="Trp_repressor"/>
    <property type="match status" value="1"/>
</dbReference>
<proteinExistence type="inferred from homology"/>
<accession>A0AA47LSL7</accession>
<comment type="similarity">
    <text evidence="2 8">Belongs to the TrpR family.</text>
</comment>
<protein>
    <recommendedName>
        <fullName evidence="8">Trp operon repressor homolog</fullName>
    </recommendedName>
</protein>
<dbReference type="InterPro" id="IPR013335">
    <property type="entry name" value="Trp_repress_bac"/>
</dbReference>
<evidence type="ECO:0000313" key="10">
    <source>
        <dbReference type="Proteomes" id="UP001164748"/>
    </source>
</evidence>
<dbReference type="GO" id="GO:0005737">
    <property type="term" value="C:cytoplasm"/>
    <property type="evidence" value="ECO:0007669"/>
    <property type="project" value="UniProtKB-SubCell"/>
</dbReference>
<dbReference type="SUPFAM" id="SSF48295">
    <property type="entry name" value="TrpR-like"/>
    <property type="match status" value="1"/>
</dbReference>
<organism evidence="9 10">
    <name type="scientific">Salinivibrio kushneri</name>
    <dbReference type="NCBI Taxonomy" id="1908198"/>
    <lineage>
        <taxon>Bacteria</taxon>
        <taxon>Pseudomonadati</taxon>
        <taxon>Pseudomonadota</taxon>
        <taxon>Gammaproteobacteria</taxon>
        <taxon>Vibrionales</taxon>
        <taxon>Vibrionaceae</taxon>
        <taxon>Salinivibrio</taxon>
    </lineage>
</organism>
<evidence type="ECO:0000256" key="4">
    <source>
        <dbReference type="ARBA" id="ARBA00022491"/>
    </source>
</evidence>
<dbReference type="InterPro" id="IPR010921">
    <property type="entry name" value="Trp_repressor/repl_initiator"/>
</dbReference>
<name>A0AA47LSL7_9GAMM</name>
<dbReference type="RefSeq" id="WP_269580027.1">
    <property type="nucleotide sequence ID" value="NZ_CP114588.1"/>
</dbReference>
<keyword evidence="3 8" id="KW-0963">Cytoplasm</keyword>
<reference evidence="9" key="1">
    <citation type="submission" date="2022-09" db="EMBL/GenBank/DDBJ databases">
        <authorList>
            <person name="Li Z.-J."/>
        </authorList>
    </citation>
    <scope>NUCLEOTIDE SEQUENCE</scope>
    <source>
        <strain evidence="9">TGB11</strain>
    </source>
</reference>
<dbReference type="Pfam" id="PF01371">
    <property type="entry name" value="Trp_repressor"/>
    <property type="match status" value="1"/>
</dbReference>
<dbReference type="GO" id="GO:0043565">
    <property type="term" value="F:sequence-specific DNA binding"/>
    <property type="evidence" value="ECO:0007669"/>
    <property type="project" value="UniProtKB-UniRule"/>
</dbReference>
<keyword evidence="6 8" id="KW-0238">DNA-binding</keyword>